<gene>
    <name evidence="11" type="ORF">A2G96_28915</name>
</gene>
<dbReference type="Pfam" id="PF01061">
    <property type="entry name" value="ABC2_membrane"/>
    <property type="match status" value="1"/>
</dbReference>
<comment type="similarity">
    <text evidence="2 9">Belongs to the ABC-2 integral membrane protein family.</text>
</comment>
<keyword evidence="6 9" id="KW-1133">Transmembrane helix</keyword>
<evidence type="ECO:0000256" key="7">
    <source>
        <dbReference type="ARBA" id="ARBA00023047"/>
    </source>
</evidence>
<evidence type="ECO:0000256" key="9">
    <source>
        <dbReference type="RuleBase" id="RU361157"/>
    </source>
</evidence>
<comment type="caution">
    <text evidence="9">Lacks conserved residue(s) required for the propagation of feature annotation.</text>
</comment>
<dbReference type="OrthoDB" id="9786910at2"/>
<evidence type="ECO:0000256" key="6">
    <source>
        <dbReference type="ARBA" id="ARBA00022989"/>
    </source>
</evidence>
<accession>A0A142JUL8</accession>
<feature type="domain" description="ABC transmembrane type-2" evidence="10">
    <location>
        <begin position="27"/>
        <end position="251"/>
    </location>
</feature>
<dbReference type="RefSeq" id="WP_062803571.1">
    <property type="nucleotide sequence ID" value="NZ_CP014845.1"/>
</dbReference>
<keyword evidence="12" id="KW-1185">Reference proteome</keyword>
<protein>
    <recommendedName>
        <fullName evidence="9">Transport permease protein</fullName>
    </recommendedName>
</protein>
<feature type="transmembrane region" description="Helical" evidence="9">
    <location>
        <begin position="31"/>
        <end position="50"/>
    </location>
</feature>
<dbReference type="GO" id="GO:0015920">
    <property type="term" value="P:lipopolysaccharide transport"/>
    <property type="evidence" value="ECO:0007669"/>
    <property type="project" value="TreeGrafter"/>
</dbReference>
<dbReference type="GO" id="GO:0140359">
    <property type="term" value="F:ABC-type transporter activity"/>
    <property type="evidence" value="ECO:0007669"/>
    <property type="project" value="InterPro"/>
</dbReference>
<evidence type="ECO:0000313" key="11">
    <source>
        <dbReference type="EMBL" id="AMR81780.1"/>
    </source>
</evidence>
<feature type="transmembrane region" description="Helical" evidence="9">
    <location>
        <begin position="174"/>
        <end position="191"/>
    </location>
</feature>
<comment type="subcellular location">
    <subcellularLocation>
        <location evidence="9">Cell inner membrane</location>
        <topology evidence="9">Multi-pass membrane protein</topology>
    </subcellularLocation>
    <subcellularLocation>
        <location evidence="1">Cell membrane</location>
        <topology evidence="1">Multi-pass membrane protein</topology>
    </subcellularLocation>
</comment>
<organism evidence="11 12">
    <name type="scientific">Cupriavidus nantongensis</name>
    <dbReference type="NCBI Taxonomy" id="1796606"/>
    <lineage>
        <taxon>Bacteria</taxon>
        <taxon>Pseudomonadati</taxon>
        <taxon>Pseudomonadota</taxon>
        <taxon>Betaproteobacteria</taxon>
        <taxon>Burkholderiales</taxon>
        <taxon>Burkholderiaceae</taxon>
        <taxon>Cupriavidus</taxon>
    </lineage>
</organism>
<dbReference type="PANTHER" id="PTHR30413">
    <property type="entry name" value="INNER MEMBRANE TRANSPORT PERMEASE"/>
    <property type="match status" value="1"/>
</dbReference>
<dbReference type="STRING" id="1796606.A2G96_28915"/>
<keyword evidence="8 9" id="KW-0472">Membrane</keyword>
<evidence type="ECO:0000256" key="5">
    <source>
        <dbReference type="ARBA" id="ARBA00022692"/>
    </source>
</evidence>
<feature type="transmembrane region" description="Helical" evidence="9">
    <location>
        <begin position="228"/>
        <end position="247"/>
    </location>
</feature>
<feature type="transmembrane region" description="Helical" evidence="9">
    <location>
        <begin position="62"/>
        <end position="79"/>
    </location>
</feature>
<dbReference type="KEGG" id="cnan:A2G96_28915"/>
<feature type="transmembrane region" description="Helical" evidence="9">
    <location>
        <begin position="141"/>
        <end position="168"/>
    </location>
</feature>
<keyword evidence="5 9" id="KW-0812">Transmembrane</keyword>
<proteinExistence type="inferred from homology"/>
<dbReference type="EMBL" id="CP014845">
    <property type="protein sequence ID" value="AMR81780.1"/>
    <property type="molecule type" value="Genomic_DNA"/>
</dbReference>
<dbReference type="GO" id="GO:0015774">
    <property type="term" value="P:polysaccharide transport"/>
    <property type="evidence" value="ECO:0007669"/>
    <property type="project" value="UniProtKB-KW"/>
</dbReference>
<dbReference type="PANTHER" id="PTHR30413:SF10">
    <property type="entry name" value="CAPSULE POLYSACCHARIDE EXPORT INNER-MEMBRANE PROTEIN CTRC"/>
    <property type="match status" value="1"/>
</dbReference>
<dbReference type="AlphaFoldDB" id="A0A142JUL8"/>
<keyword evidence="7" id="KW-0625">Polysaccharide transport</keyword>
<evidence type="ECO:0000259" key="10">
    <source>
        <dbReference type="PROSITE" id="PS51012"/>
    </source>
</evidence>
<name>A0A142JUL8_9BURK</name>
<evidence type="ECO:0000313" key="12">
    <source>
        <dbReference type="Proteomes" id="UP000075238"/>
    </source>
</evidence>
<evidence type="ECO:0000256" key="2">
    <source>
        <dbReference type="ARBA" id="ARBA00007783"/>
    </source>
</evidence>
<dbReference type="InterPro" id="IPR047817">
    <property type="entry name" value="ABC2_TM_bact-type"/>
</dbReference>
<evidence type="ECO:0000256" key="3">
    <source>
        <dbReference type="ARBA" id="ARBA00022448"/>
    </source>
</evidence>
<sequence length="259" mass="28466">MARRQALSTMLLFARQELVDRQQGQLFGMAWLIIHPLCLIVVFSTVFSHLMRARLGSDASPYAYTVYLIGGMLAWNLFANTLSRLSSVYTAKAHLIRKVPVSLGLMPLHVVAVELAVYGIAMVLYAAYLAVIGFPFNPAWLALPVVIGLLGAFAYGAGIVLGMLEVFLPDVRNIVAVALQFGFWMTPVVYLPEILPPWARGLLSLNPAYWAIDAVHVIILGARLPAPAPLAALALLAAVLLLAARWLKRRLERELRDLL</sequence>
<evidence type="ECO:0000256" key="1">
    <source>
        <dbReference type="ARBA" id="ARBA00004651"/>
    </source>
</evidence>
<evidence type="ECO:0000256" key="8">
    <source>
        <dbReference type="ARBA" id="ARBA00023136"/>
    </source>
</evidence>
<keyword evidence="7" id="KW-0762">Sugar transport</keyword>
<reference evidence="11 12" key="1">
    <citation type="submission" date="2016-03" db="EMBL/GenBank/DDBJ databases">
        <title>Complete genome sequence of a novel chlorpyrifos degrading bacterium, Cupriavidus nantongensis sp. X1.</title>
        <authorList>
            <person name="Fang L."/>
        </authorList>
    </citation>
    <scope>NUCLEOTIDE SEQUENCE [LARGE SCALE GENOMIC DNA]</scope>
    <source>
        <strain evidence="11 12">X1</strain>
    </source>
</reference>
<keyword evidence="4 9" id="KW-1003">Cell membrane</keyword>
<evidence type="ECO:0000256" key="4">
    <source>
        <dbReference type="ARBA" id="ARBA00022475"/>
    </source>
</evidence>
<dbReference type="GO" id="GO:0005886">
    <property type="term" value="C:plasma membrane"/>
    <property type="evidence" value="ECO:0007669"/>
    <property type="project" value="UniProtKB-SubCell"/>
</dbReference>
<dbReference type="Proteomes" id="UP000075238">
    <property type="component" value="Chromosome 2"/>
</dbReference>
<dbReference type="PROSITE" id="PS51012">
    <property type="entry name" value="ABC_TM2"/>
    <property type="match status" value="1"/>
</dbReference>
<dbReference type="InterPro" id="IPR013525">
    <property type="entry name" value="ABC2_TM"/>
</dbReference>
<keyword evidence="3 9" id="KW-0813">Transport</keyword>